<dbReference type="EMBL" id="CP032229">
    <property type="protein sequence ID" value="QBJ93008.1"/>
    <property type="molecule type" value="Genomic_DNA"/>
</dbReference>
<dbReference type="Pfam" id="PF00923">
    <property type="entry name" value="TAL_FSA"/>
    <property type="match status" value="1"/>
</dbReference>
<organism evidence="2 3">
    <name type="scientific">Streptomyces seoulensis</name>
    <dbReference type="NCBI Taxonomy" id="73044"/>
    <lineage>
        <taxon>Bacteria</taxon>
        <taxon>Bacillati</taxon>
        <taxon>Actinomycetota</taxon>
        <taxon>Actinomycetes</taxon>
        <taxon>Kitasatosporales</taxon>
        <taxon>Streptomycetaceae</taxon>
        <taxon>Streptomyces</taxon>
    </lineage>
</organism>
<dbReference type="InterPro" id="IPR013785">
    <property type="entry name" value="Aldolase_TIM"/>
</dbReference>
<dbReference type="SUPFAM" id="SSF51569">
    <property type="entry name" value="Aldolase"/>
    <property type="match status" value="1"/>
</dbReference>
<protein>
    <recommendedName>
        <fullName evidence="4">Transaldolase</fullName>
    </recommendedName>
</protein>
<dbReference type="InterPro" id="IPR018225">
    <property type="entry name" value="Transaldolase_AS"/>
</dbReference>
<keyword evidence="3" id="KW-1185">Reference proteome</keyword>
<proteinExistence type="predicted"/>
<dbReference type="GeneID" id="300101936"/>
<dbReference type="RefSeq" id="WP_031182566.1">
    <property type="nucleotide sequence ID" value="NZ_CP032229.1"/>
</dbReference>
<evidence type="ECO:0000313" key="3">
    <source>
        <dbReference type="Proteomes" id="UP000292547"/>
    </source>
</evidence>
<evidence type="ECO:0000313" key="2">
    <source>
        <dbReference type="EMBL" id="QBJ93008.1"/>
    </source>
</evidence>
<dbReference type="PANTHER" id="PTHR10683">
    <property type="entry name" value="TRANSALDOLASE"/>
    <property type="match status" value="1"/>
</dbReference>
<dbReference type="Proteomes" id="UP000292547">
    <property type="component" value="Chromosome"/>
</dbReference>
<keyword evidence="1" id="KW-0704">Schiff base</keyword>
<dbReference type="Gene3D" id="3.20.20.70">
    <property type="entry name" value="Aldolase class I"/>
    <property type="match status" value="1"/>
</dbReference>
<reference evidence="2 3" key="1">
    <citation type="submission" date="2018-08" db="EMBL/GenBank/DDBJ databases">
        <title>The complete genome sequence of Streptomyces seoulensis, a pioneer strain for nickel superoxide dismutase discovery.</title>
        <authorList>
            <person name="Shin J."/>
            <person name="Lee J.-S."/>
            <person name="Lee E.-J."/>
            <person name="Youn H.-D."/>
        </authorList>
    </citation>
    <scope>NUCLEOTIDE SEQUENCE [LARGE SCALE GENOMIC DNA]</scope>
    <source>
        <strain evidence="2 3">KCTC 9819</strain>
    </source>
</reference>
<dbReference type="PROSITE" id="PS01054">
    <property type="entry name" value="TRANSALDOLASE_1"/>
    <property type="match status" value="1"/>
</dbReference>
<evidence type="ECO:0000256" key="1">
    <source>
        <dbReference type="ARBA" id="ARBA00023270"/>
    </source>
</evidence>
<name>A0A4P6U4F1_STRSO</name>
<dbReference type="OrthoDB" id="9809101at2"/>
<dbReference type="STRING" id="73044.GCA_000725795_04427"/>
<dbReference type="InterPro" id="IPR001585">
    <property type="entry name" value="TAL/FSA"/>
</dbReference>
<dbReference type="AlphaFoldDB" id="A0A4P6U4F1"/>
<accession>A0A4P6U4F1</accession>
<dbReference type="KEGG" id="sseo:D0Z67_23800"/>
<evidence type="ECO:0008006" key="4">
    <source>
        <dbReference type="Google" id="ProtNLM"/>
    </source>
</evidence>
<gene>
    <name evidence="2" type="ORF">D0Z67_23800</name>
</gene>
<dbReference type="GO" id="GO:0005975">
    <property type="term" value="P:carbohydrate metabolic process"/>
    <property type="evidence" value="ECO:0007669"/>
    <property type="project" value="InterPro"/>
</dbReference>
<sequence>MSIVLEEMQRLSPAAEIWWDSSPLDFPRWRDQFLAGAPDRASRERWEGRLRTFLCPDDPDVSLVRGVTTNPSLVARSVLATPGPWEEWIDRTVRAQPLPDLDHTFHLVYEEALRRAARAMRPMWEATGGRYGWVSGQLDPRLMFHAGAMTEQGLRIARIAPNLMVKVPGSAAGYQTIRTLVGHGISVNNTLSYTVPQFLACVDAVNGGLRDAARRGVDTTRWRAVFTHMIGRFGANTDLLHEAAARDVELTATDLRWGEIAVLKRVHRLIAEHGHPVKPLLSSLETDDPAQGFGGLSMHLEHSAGGSVAYTCKPQFVGDVVRREAELPRLDARAIHADVPGQVLDKLMWLPSFQRGYLPDGMSADQFAHYGAFTATYAEVLGNTRRLLDFVARRFQALSSRARPLSLSGHPR</sequence>